<reference evidence="1" key="2">
    <citation type="submission" date="2020-09" db="EMBL/GenBank/DDBJ databases">
        <authorList>
            <person name="Sun Q."/>
            <person name="Zhou Y."/>
        </authorList>
    </citation>
    <scope>NUCLEOTIDE SEQUENCE</scope>
    <source>
        <strain evidence="1">CGMCC 1.16548</strain>
    </source>
</reference>
<dbReference type="AlphaFoldDB" id="A0A8J3GPW8"/>
<dbReference type="EMBL" id="BNAI01000001">
    <property type="protein sequence ID" value="GHF11757.1"/>
    <property type="molecule type" value="Genomic_DNA"/>
</dbReference>
<organism evidence="1 2">
    <name type="scientific">Pseudolysinimonas yzui</name>
    <dbReference type="NCBI Taxonomy" id="2708254"/>
    <lineage>
        <taxon>Bacteria</taxon>
        <taxon>Bacillati</taxon>
        <taxon>Actinomycetota</taxon>
        <taxon>Actinomycetes</taxon>
        <taxon>Micrococcales</taxon>
        <taxon>Microbacteriaceae</taxon>
        <taxon>Pseudolysinimonas</taxon>
    </lineage>
</organism>
<dbReference type="RefSeq" id="WP_191282387.1">
    <property type="nucleotide sequence ID" value="NZ_BNAI01000001.1"/>
</dbReference>
<keyword evidence="2" id="KW-1185">Reference proteome</keyword>
<evidence type="ECO:0000313" key="1">
    <source>
        <dbReference type="EMBL" id="GHF11757.1"/>
    </source>
</evidence>
<protein>
    <submittedName>
        <fullName evidence="1">Uncharacterized protein</fullName>
    </submittedName>
</protein>
<evidence type="ECO:0000313" key="2">
    <source>
        <dbReference type="Proteomes" id="UP000617531"/>
    </source>
</evidence>
<sequence length="231" mass="23793">MRHSSTPLRALTVTAVGVVTLAALTGCFGPPVAVETPRPTPVDFGGIGGESPAPIETGDPVVPTAPPEAGYTTLTDDLQVLSIQVPSAWTDVDGSPFTTDGGTEWAALTAAPNLDEYYTTWTTPGVEFAATPIDEPVDEAALVGFLGSIGSSYTSGCVALDVELPYDDGFYVGVFSTWENCGGDGGAQAFAIVAQDPSFAHAVYVRGQLVTAQDQGDSLAVILATFQSSIE</sequence>
<reference evidence="1" key="1">
    <citation type="journal article" date="2014" name="Int. J. Syst. Evol. Microbiol.">
        <title>Complete genome sequence of Corynebacterium casei LMG S-19264T (=DSM 44701T), isolated from a smear-ripened cheese.</title>
        <authorList>
            <consortium name="US DOE Joint Genome Institute (JGI-PGF)"/>
            <person name="Walter F."/>
            <person name="Albersmeier A."/>
            <person name="Kalinowski J."/>
            <person name="Ruckert C."/>
        </authorList>
    </citation>
    <scope>NUCLEOTIDE SEQUENCE</scope>
    <source>
        <strain evidence="1">CGMCC 1.16548</strain>
    </source>
</reference>
<name>A0A8J3GPW8_9MICO</name>
<comment type="caution">
    <text evidence="1">The sequence shown here is derived from an EMBL/GenBank/DDBJ whole genome shotgun (WGS) entry which is preliminary data.</text>
</comment>
<gene>
    <name evidence="1" type="ORF">GCM10011600_11380</name>
</gene>
<dbReference type="Proteomes" id="UP000617531">
    <property type="component" value="Unassembled WGS sequence"/>
</dbReference>
<proteinExistence type="predicted"/>
<dbReference type="PROSITE" id="PS51257">
    <property type="entry name" value="PROKAR_LIPOPROTEIN"/>
    <property type="match status" value="1"/>
</dbReference>
<accession>A0A8J3GPW8</accession>